<protein>
    <recommendedName>
        <fullName evidence="4">Molybdopterin synthase catalytic subunit</fullName>
        <ecNumber evidence="3">2.8.1.12</ecNumber>
    </recommendedName>
    <alternativeName>
        <fullName evidence="9">MPT synthase subunit 2</fullName>
    </alternativeName>
    <alternativeName>
        <fullName evidence="7">Molybdenum cofactor biosynthesis protein E</fullName>
    </alternativeName>
    <alternativeName>
        <fullName evidence="8">Molybdopterin-converting factor large subunit</fullName>
    </alternativeName>
    <alternativeName>
        <fullName evidence="10">Molybdopterin-converting factor subunit 2</fullName>
    </alternativeName>
</protein>
<evidence type="ECO:0000256" key="4">
    <source>
        <dbReference type="ARBA" id="ARBA00013858"/>
    </source>
</evidence>
<organism evidence="12 13">
    <name type="scientific">Nitritalea halalkaliphila LW7</name>
    <dbReference type="NCBI Taxonomy" id="1189621"/>
    <lineage>
        <taxon>Bacteria</taxon>
        <taxon>Pseudomonadati</taxon>
        <taxon>Bacteroidota</taxon>
        <taxon>Cytophagia</taxon>
        <taxon>Cytophagales</taxon>
        <taxon>Cyclobacteriaceae</taxon>
        <taxon>Nitritalea</taxon>
    </lineage>
</organism>
<evidence type="ECO:0000256" key="1">
    <source>
        <dbReference type="ARBA" id="ARBA00005046"/>
    </source>
</evidence>
<accession>I5C7M4</accession>
<evidence type="ECO:0000256" key="5">
    <source>
        <dbReference type="ARBA" id="ARBA00023150"/>
    </source>
</evidence>
<dbReference type="CDD" id="cd00756">
    <property type="entry name" value="MoaE"/>
    <property type="match status" value="1"/>
</dbReference>
<dbReference type="InterPro" id="IPR003448">
    <property type="entry name" value="Mopterin_biosynth_MoaE"/>
</dbReference>
<comment type="subunit">
    <text evidence="6">Heterotetramer of 2 MoaD subunits and 2 MoaE subunits. Also stable as homodimer. The enzyme changes between these two forms during catalysis.</text>
</comment>
<comment type="catalytic activity">
    <reaction evidence="11">
        <text>2 [molybdopterin-synthase sulfur-carrier protein]-C-terminal-Gly-aminoethanethioate + cyclic pyranopterin phosphate + H2O = molybdopterin + 2 [molybdopterin-synthase sulfur-carrier protein]-C-terminal Gly-Gly + 2 H(+)</text>
        <dbReference type="Rhea" id="RHEA:26333"/>
        <dbReference type="Rhea" id="RHEA-COMP:12202"/>
        <dbReference type="Rhea" id="RHEA-COMP:19907"/>
        <dbReference type="ChEBI" id="CHEBI:15377"/>
        <dbReference type="ChEBI" id="CHEBI:15378"/>
        <dbReference type="ChEBI" id="CHEBI:58698"/>
        <dbReference type="ChEBI" id="CHEBI:59648"/>
        <dbReference type="ChEBI" id="CHEBI:90778"/>
        <dbReference type="ChEBI" id="CHEBI:232372"/>
        <dbReference type="EC" id="2.8.1.12"/>
    </reaction>
</comment>
<evidence type="ECO:0000256" key="6">
    <source>
        <dbReference type="ARBA" id="ARBA00026066"/>
    </source>
</evidence>
<evidence type="ECO:0000256" key="8">
    <source>
        <dbReference type="ARBA" id="ARBA00030407"/>
    </source>
</evidence>
<dbReference type="OrthoDB" id="9803224at2"/>
<keyword evidence="13" id="KW-1185">Reference proteome</keyword>
<dbReference type="STRING" id="1189621.A3SI_05564"/>
<gene>
    <name evidence="12" type="ORF">A3SI_05564</name>
</gene>
<evidence type="ECO:0000256" key="11">
    <source>
        <dbReference type="ARBA" id="ARBA00049878"/>
    </source>
</evidence>
<dbReference type="RefSeq" id="WP_009053881.1">
    <property type="nucleotide sequence ID" value="NZ_AJYA01000012.1"/>
</dbReference>
<comment type="pathway">
    <text evidence="1">Cofactor biosynthesis; molybdopterin biosynthesis.</text>
</comment>
<dbReference type="EC" id="2.8.1.12" evidence="3"/>
<evidence type="ECO:0000313" key="12">
    <source>
        <dbReference type="EMBL" id="EIM77826.1"/>
    </source>
</evidence>
<dbReference type="PANTHER" id="PTHR23404">
    <property type="entry name" value="MOLYBDOPTERIN SYNTHASE RELATED"/>
    <property type="match status" value="1"/>
</dbReference>
<evidence type="ECO:0000256" key="7">
    <source>
        <dbReference type="ARBA" id="ARBA00029745"/>
    </source>
</evidence>
<dbReference type="InterPro" id="IPR036563">
    <property type="entry name" value="MoaE_sf"/>
</dbReference>
<dbReference type="Proteomes" id="UP000005551">
    <property type="component" value="Unassembled WGS sequence"/>
</dbReference>
<evidence type="ECO:0000256" key="10">
    <source>
        <dbReference type="ARBA" id="ARBA00032474"/>
    </source>
</evidence>
<keyword evidence="5" id="KW-0501">Molybdenum cofactor biosynthesis</keyword>
<reference evidence="12 13" key="1">
    <citation type="submission" date="2012-05" db="EMBL/GenBank/DDBJ databases">
        <title>Genome sequence of Nitritalea halalkaliphila LW7.</title>
        <authorList>
            <person name="Jangir P.K."/>
            <person name="Singh A."/>
            <person name="Shivaji S."/>
            <person name="Sharma R."/>
        </authorList>
    </citation>
    <scope>NUCLEOTIDE SEQUENCE [LARGE SCALE GENOMIC DNA]</scope>
    <source>
        <strain evidence="12 13">LW7</strain>
    </source>
</reference>
<dbReference type="AlphaFoldDB" id="I5C7M4"/>
<dbReference type="SUPFAM" id="SSF54690">
    <property type="entry name" value="Molybdopterin synthase subunit MoaE"/>
    <property type="match status" value="1"/>
</dbReference>
<sequence length="144" mass="15720">MASSLEFQSGPIPATRVGSLVAAYEQQGGIGAHAIFLGRIRGDAKAGGRVRAIQFSTYKEMAYKEFESIAKDLSARYEIQDLTVIHSEGEVAVGQLCMVIFVAGARRDATLSAERELVERVKFDLPIWGKEVLEDGGDVWKVNT</sequence>
<dbReference type="Gene3D" id="3.90.1170.40">
    <property type="entry name" value="Molybdopterin biosynthesis MoaE subunit"/>
    <property type="match status" value="1"/>
</dbReference>
<evidence type="ECO:0000256" key="2">
    <source>
        <dbReference type="ARBA" id="ARBA00005426"/>
    </source>
</evidence>
<dbReference type="EMBL" id="AJYA01000012">
    <property type="protein sequence ID" value="EIM77826.1"/>
    <property type="molecule type" value="Genomic_DNA"/>
</dbReference>
<evidence type="ECO:0000256" key="3">
    <source>
        <dbReference type="ARBA" id="ARBA00011950"/>
    </source>
</evidence>
<dbReference type="Pfam" id="PF02391">
    <property type="entry name" value="MoaE"/>
    <property type="match status" value="1"/>
</dbReference>
<proteinExistence type="inferred from homology"/>
<comment type="caution">
    <text evidence="12">The sequence shown here is derived from an EMBL/GenBank/DDBJ whole genome shotgun (WGS) entry which is preliminary data.</text>
</comment>
<evidence type="ECO:0000313" key="13">
    <source>
        <dbReference type="Proteomes" id="UP000005551"/>
    </source>
</evidence>
<name>I5C7M4_9BACT</name>
<comment type="similarity">
    <text evidence="2">Belongs to the MoaE family.</text>
</comment>
<evidence type="ECO:0000256" key="9">
    <source>
        <dbReference type="ARBA" id="ARBA00030781"/>
    </source>
</evidence>
<dbReference type="GO" id="GO:0030366">
    <property type="term" value="F:molybdopterin synthase activity"/>
    <property type="evidence" value="ECO:0007669"/>
    <property type="project" value="UniProtKB-EC"/>
</dbReference>
<dbReference type="GO" id="GO:0006777">
    <property type="term" value="P:Mo-molybdopterin cofactor biosynthetic process"/>
    <property type="evidence" value="ECO:0007669"/>
    <property type="project" value="UniProtKB-KW"/>
</dbReference>